<evidence type="ECO:0000256" key="2">
    <source>
        <dbReference type="ARBA" id="ARBA00013184"/>
    </source>
</evidence>
<comment type="catalytic activity">
    <reaction evidence="5">
        <text>L-lysyl-[protein] + acetyl-CoA = N(6)-acetyl-L-lysyl-[protein] + CoA + H(+)</text>
        <dbReference type="Rhea" id="RHEA:45948"/>
        <dbReference type="Rhea" id="RHEA-COMP:9752"/>
        <dbReference type="Rhea" id="RHEA-COMP:10731"/>
        <dbReference type="ChEBI" id="CHEBI:15378"/>
        <dbReference type="ChEBI" id="CHEBI:29969"/>
        <dbReference type="ChEBI" id="CHEBI:57287"/>
        <dbReference type="ChEBI" id="CHEBI:57288"/>
        <dbReference type="ChEBI" id="CHEBI:61930"/>
        <dbReference type="EC" id="2.3.1.48"/>
    </reaction>
</comment>
<accession>A0A0N4UTG0</accession>
<evidence type="ECO:0000313" key="9">
    <source>
        <dbReference type="WBParaSite" id="EVEC_0000056701-mRNA-1"/>
    </source>
</evidence>
<dbReference type="SUPFAM" id="SSF54160">
    <property type="entry name" value="Chromo domain-like"/>
    <property type="match status" value="1"/>
</dbReference>
<dbReference type="Pfam" id="PF17772">
    <property type="entry name" value="zf-MYST"/>
    <property type="match status" value="1"/>
</dbReference>
<dbReference type="GO" id="GO:0035267">
    <property type="term" value="C:NuA4 histone acetyltransferase complex"/>
    <property type="evidence" value="ECO:0007669"/>
    <property type="project" value="TreeGrafter"/>
</dbReference>
<reference evidence="9" key="1">
    <citation type="submission" date="2017-02" db="UniProtKB">
        <authorList>
            <consortium name="WormBaseParasite"/>
        </authorList>
    </citation>
    <scope>IDENTIFICATION</scope>
</reference>
<dbReference type="Gene3D" id="3.30.60.60">
    <property type="entry name" value="N-acetyl transferase-like"/>
    <property type="match status" value="1"/>
</dbReference>
<evidence type="ECO:0000256" key="5">
    <source>
        <dbReference type="RuleBase" id="RU361211"/>
    </source>
</evidence>
<dbReference type="FunFam" id="3.30.60.60:FF:000001">
    <property type="entry name" value="Histone acetyltransferase"/>
    <property type="match status" value="1"/>
</dbReference>
<dbReference type="InterPro" id="IPR016181">
    <property type="entry name" value="Acyl_CoA_acyltransferase"/>
</dbReference>
<organism evidence="9">
    <name type="scientific">Enterobius vermicularis</name>
    <name type="common">Human pinworm</name>
    <dbReference type="NCBI Taxonomy" id="51028"/>
    <lineage>
        <taxon>Eukaryota</taxon>
        <taxon>Metazoa</taxon>
        <taxon>Ecdysozoa</taxon>
        <taxon>Nematoda</taxon>
        <taxon>Chromadorea</taxon>
        <taxon>Rhabditida</taxon>
        <taxon>Spirurina</taxon>
        <taxon>Oxyuridomorpha</taxon>
        <taxon>Oxyuroidea</taxon>
        <taxon>Oxyuridae</taxon>
        <taxon>Enterobius</taxon>
    </lineage>
</organism>
<dbReference type="Proteomes" id="UP000274131">
    <property type="component" value="Unassembled WGS sequence"/>
</dbReference>
<dbReference type="GO" id="GO:0006355">
    <property type="term" value="P:regulation of DNA-templated transcription"/>
    <property type="evidence" value="ECO:0007669"/>
    <property type="project" value="InterPro"/>
</dbReference>
<evidence type="ECO:0000256" key="4">
    <source>
        <dbReference type="ARBA" id="ARBA00022990"/>
    </source>
</evidence>
<gene>
    <name evidence="7" type="ORF">EVEC_LOCUS375</name>
</gene>
<dbReference type="PANTHER" id="PTHR10615:SF82">
    <property type="entry name" value="HISTONE ACETYLTRANSFERASE KAT8"/>
    <property type="match status" value="1"/>
</dbReference>
<protein>
    <recommendedName>
        <fullName evidence="2 5">Histone acetyltransferase</fullName>
        <ecNumber evidence="2 5">2.3.1.48</ecNumber>
    </recommendedName>
</protein>
<keyword evidence="4" id="KW-0007">Acetylation</keyword>
<dbReference type="PANTHER" id="PTHR10615">
    <property type="entry name" value="HISTONE ACETYLTRANSFERASE"/>
    <property type="match status" value="1"/>
</dbReference>
<dbReference type="EC" id="2.3.1.48" evidence="2 5"/>
<dbReference type="GO" id="GO:0072487">
    <property type="term" value="C:MSL complex"/>
    <property type="evidence" value="ECO:0007669"/>
    <property type="project" value="TreeGrafter"/>
</dbReference>
<evidence type="ECO:0000313" key="8">
    <source>
        <dbReference type="Proteomes" id="UP000274131"/>
    </source>
</evidence>
<dbReference type="PROSITE" id="PS51726">
    <property type="entry name" value="MYST_HAT"/>
    <property type="match status" value="1"/>
</dbReference>
<dbReference type="Pfam" id="PF11717">
    <property type="entry name" value="Tudor-knot"/>
    <property type="match status" value="1"/>
</dbReference>
<dbReference type="InterPro" id="IPR025995">
    <property type="entry name" value="Tudor-knot"/>
</dbReference>
<dbReference type="Gene3D" id="2.30.30.140">
    <property type="match status" value="1"/>
</dbReference>
<comment type="subcellular location">
    <subcellularLocation>
        <location evidence="5">Nucleus</location>
    </subcellularLocation>
</comment>
<dbReference type="AlphaFoldDB" id="A0A0N4UTG0"/>
<evidence type="ECO:0000256" key="3">
    <source>
        <dbReference type="ARBA" id="ARBA00022679"/>
    </source>
</evidence>
<feature type="domain" description="MYST-type HAT" evidence="6">
    <location>
        <begin position="212"/>
        <end position="277"/>
    </location>
</feature>
<keyword evidence="3" id="KW-0808">Transferase</keyword>
<dbReference type="GO" id="GO:0046972">
    <property type="term" value="F:histone H4K16 acetyltransferase activity"/>
    <property type="evidence" value="ECO:0007669"/>
    <property type="project" value="TreeGrafter"/>
</dbReference>
<evidence type="ECO:0000256" key="1">
    <source>
        <dbReference type="ARBA" id="ARBA00010107"/>
    </source>
</evidence>
<dbReference type="STRING" id="51028.A0A0N4UTG0"/>
<comment type="similarity">
    <text evidence="1 5">Belongs to the MYST (SAS/MOZ) family.</text>
</comment>
<dbReference type="OrthoDB" id="787137at2759"/>
<keyword evidence="8" id="KW-1185">Reference proteome</keyword>
<dbReference type="GO" id="GO:0044545">
    <property type="term" value="C:NSL complex"/>
    <property type="evidence" value="ECO:0007669"/>
    <property type="project" value="TreeGrafter"/>
</dbReference>
<keyword evidence="5" id="KW-0539">Nucleus</keyword>
<dbReference type="WBParaSite" id="EVEC_0000056701-mRNA-1">
    <property type="protein sequence ID" value="EVEC_0000056701-mRNA-1"/>
    <property type="gene ID" value="EVEC_0000056701"/>
</dbReference>
<dbReference type="EMBL" id="UXUI01000443">
    <property type="protein sequence ID" value="VDD85232.1"/>
    <property type="molecule type" value="Genomic_DNA"/>
</dbReference>
<dbReference type="InterPro" id="IPR040706">
    <property type="entry name" value="Zf-MYST"/>
</dbReference>
<name>A0A0N4UTG0_ENTVE</name>
<reference evidence="7 8" key="2">
    <citation type="submission" date="2018-10" db="EMBL/GenBank/DDBJ databases">
        <authorList>
            <consortium name="Pathogen Informatics"/>
        </authorList>
    </citation>
    <scope>NUCLEOTIDE SEQUENCE [LARGE SCALE GENOMIC DNA]</scope>
</reference>
<dbReference type="InterPro" id="IPR002717">
    <property type="entry name" value="HAT_MYST-type"/>
</dbReference>
<evidence type="ECO:0000313" key="7">
    <source>
        <dbReference type="EMBL" id="VDD85232.1"/>
    </source>
</evidence>
<dbReference type="GO" id="GO:0005634">
    <property type="term" value="C:nucleus"/>
    <property type="evidence" value="ECO:0007669"/>
    <property type="project" value="UniProtKB-SubCell"/>
</dbReference>
<sequence length="277" mass="32360">MRAKKDRQILSTDLSLTPSTELKVGETFVVLRRAPNKDGVSDERCVATIVEIRNDENEDEASDFFEPPRKKLRHSCSNDPVLDGEVQKLVDYLISEICQGVSEEVSNILPTSRPKKIYYVHYDGMDRRLDEWVERERIIERAKLGAITPSILVDYFLMTDFFTVPPALASALEGTLTRSQRRIHEEFNHVQKSYADMDATTAKLEKEHAEMTKVKNIEIIRYGNYEIEAWYVSPYPEKYSKLKKLWICEYCMAYMKDEREYLCHMGSFDTRYLNLLK</sequence>
<dbReference type="InterPro" id="IPR050603">
    <property type="entry name" value="MYST_HAT"/>
</dbReference>
<dbReference type="InterPro" id="IPR016197">
    <property type="entry name" value="Chromo-like_dom_sf"/>
</dbReference>
<proteinExistence type="inferred from homology"/>
<dbReference type="SUPFAM" id="SSF55729">
    <property type="entry name" value="Acyl-CoA N-acyltransferases (Nat)"/>
    <property type="match status" value="1"/>
</dbReference>
<evidence type="ECO:0000259" key="6">
    <source>
        <dbReference type="PROSITE" id="PS51726"/>
    </source>
</evidence>